<name>A0ABU9HRQ4_9FLAO</name>
<evidence type="ECO:0000313" key="2">
    <source>
        <dbReference type="Proteomes" id="UP001464555"/>
    </source>
</evidence>
<gene>
    <name evidence="1" type="ORF">AAEO56_01075</name>
</gene>
<comment type="caution">
    <text evidence="1">The sequence shown here is derived from an EMBL/GenBank/DDBJ whole genome shotgun (WGS) entry which is preliminary data.</text>
</comment>
<proteinExistence type="predicted"/>
<protein>
    <submittedName>
        <fullName evidence="1">Uncharacterized protein</fullName>
    </submittedName>
</protein>
<organism evidence="1 2">
    <name type="scientific">Flavobacterium arundinis</name>
    <dbReference type="NCBI Taxonomy" id="3139143"/>
    <lineage>
        <taxon>Bacteria</taxon>
        <taxon>Pseudomonadati</taxon>
        <taxon>Bacteroidota</taxon>
        <taxon>Flavobacteriia</taxon>
        <taxon>Flavobacteriales</taxon>
        <taxon>Flavobacteriaceae</taxon>
        <taxon>Flavobacterium</taxon>
    </lineage>
</organism>
<dbReference type="EMBL" id="JBBYHR010000001">
    <property type="protein sequence ID" value="MEL1242837.1"/>
    <property type="molecule type" value="Genomic_DNA"/>
</dbReference>
<reference evidence="1 2" key="1">
    <citation type="submission" date="2024-04" db="EMBL/GenBank/DDBJ databases">
        <title>Flavobacterium sp. DGU11 16S ribosomal RNA gene Genome sequencing and assembly.</title>
        <authorList>
            <person name="Park S."/>
        </authorList>
    </citation>
    <scope>NUCLEOTIDE SEQUENCE [LARGE SCALE GENOMIC DNA]</scope>
    <source>
        <strain evidence="1 2">DGU11</strain>
    </source>
</reference>
<sequence length="115" mass="13264">MIFLEGHKKSPLQLSFRENDNGNLNQNIGTDRWCIGYPDEGVIWLFKYKPPLINNEPYPIDERQTVGINLNRPAVIAALIRYFLQNDWKPKESVTPYIVDDALKLPDIIDLPKGI</sequence>
<accession>A0ABU9HRQ4</accession>
<keyword evidence="2" id="KW-1185">Reference proteome</keyword>
<evidence type="ECO:0000313" key="1">
    <source>
        <dbReference type="EMBL" id="MEL1242837.1"/>
    </source>
</evidence>
<dbReference type="Proteomes" id="UP001464555">
    <property type="component" value="Unassembled WGS sequence"/>
</dbReference>